<accession>A0A8J3TUX2</accession>
<dbReference type="Proteomes" id="UP000650628">
    <property type="component" value="Unassembled WGS sequence"/>
</dbReference>
<evidence type="ECO:0000313" key="1">
    <source>
        <dbReference type="EMBL" id="GII32938.1"/>
    </source>
</evidence>
<gene>
    <name evidence="1" type="ORF">Pmi06nite_63800</name>
</gene>
<keyword evidence="2" id="KW-1185">Reference proteome</keyword>
<proteinExistence type="predicted"/>
<dbReference type="EMBL" id="BOOO01000037">
    <property type="protein sequence ID" value="GII32938.1"/>
    <property type="molecule type" value="Genomic_DNA"/>
</dbReference>
<reference evidence="1 2" key="1">
    <citation type="submission" date="2021-01" db="EMBL/GenBank/DDBJ databases">
        <title>Whole genome shotgun sequence of Planotetraspora mira NBRC 15435.</title>
        <authorList>
            <person name="Komaki H."/>
            <person name="Tamura T."/>
        </authorList>
    </citation>
    <scope>NUCLEOTIDE SEQUENCE [LARGE SCALE GENOMIC DNA]</scope>
    <source>
        <strain evidence="1 2">NBRC 15435</strain>
    </source>
</reference>
<dbReference type="RefSeq" id="WP_203956811.1">
    <property type="nucleotide sequence ID" value="NZ_BOOO01000037.1"/>
</dbReference>
<sequence length="67" mass="7865">MTDNRSPKFPPVRRLPQRLHMVLDYRETSDGLLIIAFRGHIVEGFPDLRVTVWDKLVCGDSVWSRDR</sequence>
<organism evidence="1 2">
    <name type="scientific">Planotetraspora mira</name>
    <dbReference type="NCBI Taxonomy" id="58121"/>
    <lineage>
        <taxon>Bacteria</taxon>
        <taxon>Bacillati</taxon>
        <taxon>Actinomycetota</taxon>
        <taxon>Actinomycetes</taxon>
        <taxon>Streptosporangiales</taxon>
        <taxon>Streptosporangiaceae</taxon>
        <taxon>Planotetraspora</taxon>
    </lineage>
</organism>
<comment type="caution">
    <text evidence="1">The sequence shown here is derived from an EMBL/GenBank/DDBJ whole genome shotgun (WGS) entry which is preliminary data.</text>
</comment>
<protein>
    <submittedName>
        <fullName evidence="1">Uncharacterized protein</fullName>
    </submittedName>
</protein>
<name>A0A8J3TUX2_9ACTN</name>
<evidence type="ECO:0000313" key="2">
    <source>
        <dbReference type="Proteomes" id="UP000650628"/>
    </source>
</evidence>
<dbReference type="AlphaFoldDB" id="A0A8J3TUX2"/>